<dbReference type="GO" id="GO:0008270">
    <property type="term" value="F:zinc ion binding"/>
    <property type="evidence" value="ECO:0007669"/>
    <property type="project" value="InterPro"/>
</dbReference>
<dbReference type="SUPFAM" id="SSF48452">
    <property type="entry name" value="TPR-like"/>
    <property type="match status" value="1"/>
</dbReference>
<dbReference type="Pfam" id="PF13181">
    <property type="entry name" value="TPR_8"/>
    <property type="match status" value="1"/>
</dbReference>
<evidence type="ECO:0000313" key="2">
    <source>
        <dbReference type="EMBL" id="KDR95978.1"/>
    </source>
</evidence>
<keyword evidence="3" id="KW-1185">Reference proteome</keyword>
<protein>
    <recommendedName>
        <fullName evidence="1">HNH domain-containing protein</fullName>
    </recommendedName>
</protein>
<comment type="caution">
    <text evidence="2">The sequence shown here is derived from an EMBL/GenBank/DDBJ whole genome shotgun (WGS) entry which is preliminary data.</text>
</comment>
<dbReference type="EMBL" id="JJMM01000008">
    <property type="protein sequence ID" value="KDR95978.1"/>
    <property type="molecule type" value="Genomic_DNA"/>
</dbReference>
<dbReference type="Gene3D" id="1.10.30.50">
    <property type="match status" value="1"/>
</dbReference>
<proteinExistence type="predicted"/>
<dbReference type="GO" id="GO:0003676">
    <property type="term" value="F:nucleic acid binding"/>
    <property type="evidence" value="ECO:0007669"/>
    <property type="project" value="InterPro"/>
</dbReference>
<dbReference type="Proteomes" id="UP000027946">
    <property type="component" value="Unassembled WGS sequence"/>
</dbReference>
<dbReference type="InterPro" id="IPR003615">
    <property type="entry name" value="HNH_nuc"/>
</dbReference>
<dbReference type="InterPro" id="IPR002711">
    <property type="entry name" value="HNH"/>
</dbReference>
<feature type="domain" description="HNH" evidence="1">
    <location>
        <begin position="27"/>
        <end position="51"/>
    </location>
</feature>
<dbReference type="CDD" id="cd00085">
    <property type="entry name" value="HNHc"/>
    <property type="match status" value="1"/>
</dbReference>
<dbReference type="InterPro" id="IPR011990">
    <property type="entry name" value="TPR-like_helical_dom_sf"/>
</dbReference>
<dbReference type="OrthoDB" id="9802901at2"/>
<dbReference type="InterPro" id="IPR019734">
    <property type="entry name" value="TPR_rpt"/>
</dbReference>
<dbReference type="Pfam" id="PF01844">
    <property type="entry name" value="HNH"/>
    <property type="match status" value="1"/>
</dbReference>
<reference evidence="2 3" key="1">
    <citation type="submission" date="2014-03" db="EMBL/GenBank/DDBJ databases">
        <title>Genome sequence of Clostridium litorale W6, DSM 5388.</title>
        <authorList>
            <person name="Poehlein A."/>
            <person name="Jagirdar A."/>
            <person name="Khonsari B."/>
            <person name="Chibani C.M."/>
            <person name="Gutierrez Gutierrez D.A."/>
            <person name="Davydova E."/>
            <person name="Alghaithi H.S."/>
            <person name="Nair K.P."/>
            <person name="Dhamotharan K."/>
            <person name="Chandran L."/>
            <person name="G W."/>
            <person name="Daniel R."/>
        </authorList>
    </citation>
    <scope>NUCLEOTIDE SEQUENCE [LARGE SCALE GENOMIC DNA]</scope>
    <source>
        <strain evidence="2 3">W6</strain>
    </source>
</reference>
<dbReference type="AlphaFoldDB" id="A0A069RGQ7"/>
<dbReference type="STRING" id="1121324.CLIT_8c01470"/>
<gene>
    <name evidence="2" type="ORF">CLIT_8c01470</name>
</gene>
<sequence>MDRQSILASCGMKKIVNGNKYKSKRRWDFHIDHIKPISKGGLSEPDNLQLLERYLNMLMGNKDKDEYMEKTGLKGVITPNADSHPFEKIEMLMRSGNLEEAIELCSEKIEIDPEDGELYGFLGDIYFIKGDYDNAYKNYEIGSV</sequence>
<name>A0A069RGQ7_PEPLI</name>
<organism evidence="2 3">
    <name type="scientific">Peptoclostridium litorale DSM 5388</name>
    <dbReference type="NCBI Taxonomy" id="1121324"/>
    <lineage>
        <taxon>Bacteria</taxon>
        <taxon>Bacillati</taxon>
        <taxon>Bacillota</taxon>
        <taxon>Clostridia</taxon>
        <taxon>Peptostreptococcales</taxon>
        <taxon>Peptoclostridiaceae</taxon>
        <taxon>Peptoclostridium</taxon>
    </lineage>
</organism>
<dbReference type="Gene3D" id="1.25.40.10">
    <property type="entry name" value="Tetratricopeptide repeat domain"/>
    <property type="match status" value="1"/>
</dbReference>
<dbReference type="GO" id="GO:0004519">
    <property type="term" value="F:endonuclease activity"/>
    <property type="evidence" value="ECO:0007669"/>
    <property type="project" value="InterPro"/>
</dbReference>
<evidence type="ECO:0000313" key="3">
    <source>
        <dbReference type="Proteomes" id="UP000027946"/>
    </source>
</evidence>
<evidence type="ECO:0000259" key="1">
    <source>
        <dbReference type="Pfam" id="PF01844"/>
    </source>
</evidence>
<accession>A0A069RGQ7</accession>